<evidence type="ECO:0000256" key="6">
    <source>
        <dbReference type="ARBA" id="ARBA00023136"/>
    </source>
</evidence>
<evidence type="ECO:0000256" key="3">
    <source>
        <dbReference type="ARBA" id="ARBA00022475"/>
    </source>
</evidence>
<keyword evidence="5 7" id="KW-1133">Transmembrane helix</keyword>
<comment type="subcellular location">
    <subcellularLocation>
        <location evidence="1">Cell membrane</location>
        <topology evidence="1">Multi-pass membrane protein</topology>
    </subcellularLocation>
</comment>
<feature type="transmembrane region" description="Helical" evidence="7">
    <location>
        <begin position="6"/>
        <end position="28"/>
    </location>
</feature>
<name>A0A0S1SQA4_9BACT</name>
<feature type="domain" description="Prepilin peptidase A24 N-terminal" evidence="9">
    <location>
        <begin position="14"/>
        <end position="94"/>
    </location>
</feature>
<sequence length="252" mass="27002">MYVPDLSLAILFGILGLVFGSFGTVLIARLPAGQHIGGRSRCPRCKHMLGVAELIPLVSYCFLSGRCRHCRRSIGVLYPLIELGSALLFLLALLLVKEALSSLLLALALWLLLLIAVMDARTQSIHDLLNFSLIAFAVAYAVSVGSVQIAAPLLLGAFFGGQWVLSRGRWVGSGDILLGIGVGFLLGDWMRALLCLGLAYILGAMVASYLLLLHKASRKSHIPFGPFLAGAALLTIMFGDRILGLLVPGFFL</sequence>
<accession>A0A0S1SXV6</accession>
<keyword evidence="6 7" id="KW-0472">Membrane</keyword>
<dbReference type="GO" id="GO:0004190">
    <property type="term" value="F:aspartic-type endopeptidase activity"/>
    <property type="evidence" value="ECO:0007669"/>
    <property type="project" value="InterPro"/>
</dbReference>
<dbReference type="STRING" id="1735162.PeribacterB2_1030"/>
<dbReference type="Pfam" id="PF01478">
    <property type="entry name" value="Peptidase_A24"/>
    <property type="match status" value="1"/>
</dbReference>
<accession>A0A0S1SLE5</accession>
<keyword evidence="3" id="KW-1003">Cell membrane</keyword>
<dbReference type="Proteomes" id="UP000069135">
    <property type="component" value="Chromosome"/>
</dbReference>
<dbReference type="PANTHER" id="PTHR30487:SF0">
    <property type="entry name" value="PREPILIN LEADER PEPTIDASE_N-METHYLTRANSFERASE-RELATED"/>
    <property type="match status" value="1"/>
</dbReference>
<dbReference type="KEGG" id="prf:PeribacterA2_1028"/>
<evidence type="ECO:0000256" key="5">
    <source>
        <dbReference type="ARBA" id="ARBA00022989"/>
    </source>
</evidence>
<protein>
    <submittedName>
        <fullName evidence="10">Putative Prepilin peptidase</fullName>
    </submittedName>
</protein>
<accession>A0A0S1SSF7</accession>
<dbReference type="EMBL" id="CP013065">
    <property type="protein sequence ID" value="ALM13692.1"/>
    <property type="molecule type" value="Genomic_DNA"/>
</dbReference>
<evidence type="ECO:0000313" key="10">
    <source>
        <dbReference type="EMBL" id="ALM13692.1"/>
    </source>
</evidence>
<evidence type="ECO:0000313" key="11">
    <source>
        <dbReference type="Proteomes" id="UP000069135"/>
    </source>
</evidence>
<evidence type="ECO:0000259" key="8">
    <source>
        <dbReference type="Pfam" id="PF01478"/>
    </source>
</evidence>
<accession>A0A0S1SCS0</accession>
<evidence type="ECO:0000256" key="2">
    <source>
        <dbReference type="ARBA" id="ARBA00005801"/>
    </source>
</evidence>
<dbReference type="InterPro" id="IPR050882">
    <property type="entry name" value="Prepilin_peptidase/N-MTase"/>
</dbReference>
<feature type="transmembrane region" description="Helical" evidence="7">
    <location>
        <begin position="103"/>
        <end position="121"/>
    </location>
</feature>
<keyword evidence="4 7" id="KW-0812">Transmembrane</keyword>
<evidence type="ECO:0000259" key="9">
    <source>
        <dbReference type="Pfam" id="PF06750"/>
    </source>
</evidence>
<evidence type="ECO:0000256" key="4">
    <source>
        <dbReference type="ARBA" id="ARBA00022692"/>
    </source>
</evidence>
<evidence type="ECO:0000256" key="1">
    <source>
        <dbReference type="ARBA" id="ARBA00004651"/>
    </source>
</evidence>
<feature type="domain" description="Prepilin type IV endopeptidase peptidase" evidence="8">
    <location>
        <begin position="107"/>
        <end position="207"/>
    </location>
</feature>
<dbReference type="Pfam" id="PF06750">
    <property type="entry name" value="A24_N_bact"/>
    <property type="match status" value="1"/>
</dbReference>
<reference evidence="11" key="1">
    <citation type="submission" date="2015-10" db="EMBL/GenBank/DDBJ databases">
        <title>Analysis of five complete genome sequences for members of the class Peribacteria in the recently recognized Peregrinibacteria bacterial phylum.</title>
        <authorList>
            <person name="Anantharaman K."/>
            <person name="Brown C.T."/>
            <person name="Burstein D."/>
            <person name="Castelle C.J."/>
            <person name="Probst A.J."/>
            <person name="Thomas B.C."/>
            <person name="Williams K.H."/>
            <person name="Banfield J.F."/>
        </authorList>
    </citation>
    <scope>NUCLEOTIDE SEQUENCE [LARGE SCALE GENOMIC DNA]</scope>
</reference>
<feature type="transmembrane region" description="Helical" evidence="7">
    <location>
        <begin position="133"/>
        <end position="158"/>
    </location>
</feature>
<evidence type="ECO:0000256" key="7">
    <source>
        <dbReference type="SAM" id="Phobius"/>
    </source>
</evidence>
<dbReference type="InterPro" id="IPR000045">
    <property type="entry name" value="Prepilin_IV_endopep_pep"/>
</dbReference>
<dbReference type="Gene3D" id="1.20.120.1220">
    <property type="match status" value="1"/>
</dbReference>
<gene>
    <name evidence="10" type="ORF">PeribacterD1_1028</name>
</gene>
<proteinExistence type="inferred from homology"/>
<accession>A0A0S1SQA4</accession>
<dbReference type="GO" id="GO:0006465">
    <property type="term" value="P:signal peptide processing"/>
    <property type="evidence" value="ECO:0007669"/>
    <property type="project" value="TreeGrafter"/>
</dbReference>
<comment type="similarity">
    <text evidence="2">Belongs to the peptidase A24 family.</text>
</comment>
<dbReference type="GO" id="GO:0005886">
    <property type="term" value="C:plasma membrane"/>
    <property type="evidence" value="ECO:0007669"/>
    <property type="project" value="UniProtKB-SubCell"/>
</dbReference>
<organism evidence="10 11">
    <name type="scientific">Candidatus Peribacter riflensis</name>
    <dbReference type="NCBI Taxonomy" id="1735162"/>
    <lineage>
        <taxon>Bacteria</taxon>
        <taxon>Candidatus Peregrinibacteriota</taxon>
        <taxon>Candidatus Peribacteria</taxon>
        <taxon>Candidatus Peribacterales</taxon>
        <taxon>Candidatus Peribacteraceae</taxon>
        <taxon>Candidatus Peribacter</taxon>
    </lineage>
</organism>
<dbReference type="AlphaFoldDB" id="A0A0S1SQA4"/>
<reference evidence="10 11" key="2">
    <citation type="journal article" date="2016" name="PeerJ">
        <title>Analysis of five complete genome sequences for members of the class Peribacteria in the recently recognized Peregrinibacteria bacterial phylum.</title>
        <authorList>
            <person name="Anantharaman K."/>
            <person name="Brown C.T."/>
            <person name="Burstein D."/>
            <person name="Castelle C.J."/>
            <person name="Probst A.J."/>
            <person name="Thomas B.C."/>
            <person name="Williams K.H."/>
            <person name="Banfield J.F."/>
        </authorList>
    </citation>
    <scope>NUCLEOTIDE SEQUENCE [LARGE SCALE GENOMIC DNA]</scope>
    <source>
        <strain evidence="10">RIFOXYD1_FULL_PER-ii_59_16</strain>
    </source>
</reference>
<feature type="transmembrane region" description="Helical" evidence="7">
    <location>
        <begin position="193"/>
        <end position="212"/>
    </location>
</feature>
<dbReference type="PANTHER" id="PTHR30487">
    <property type="entry name" value="TYPE 4 PREPILIN-LIKE PROTEINS LEADER PEPTIDE-PROCESSING ENZYME"/>
    <property type="match status" value="1"/>
</dbReference>
<feature type="transmembrane region" description="Helical" evidence="7">
    <location>
        <begin position="170"/>
        <end position="187"/>
    </location>
</feature>
<feature type="transmembrane region" description="Helical" evidence="7">
    <location>
        <begin position="224"/>
        <end position="251"/>
    </location>
</feature>
<feature type="transmembrane region" description="Helical" evidence="7">
    <location>
        <begin position="77"/>
        <end position="96"/>
    </location>
</feature>
<dbReference type="InterPro" id="IPR010627">
    <property type="entry name" value="Prepilin_pept_A24_N"/>
</dbReference>